<evidence type="ECO:0000313" key="2">
    <source>
        <dbReference type="Proteomes" id="UP000887013"/>
    </source>
</evidence>
<sequence length="175" mass="19858">MAGMEKRLSLCQTGTFADDVVLWDHFTDLTKLENSLNDTLSKIQCFSKEHKLNFNTAKSLSCLFTTNRHLFNYKPWIYLKENCFNLPRARVALYVYSRFPRMLGFKLNEAADLLSRKGSQLPTAPSTELQASEVHSLFLANINTTLRNMLGMLLLPLDCPSSASVQDCSDHSMKV</sequence>
<evidence type="ECO:0000313" key="1">
    <source>
        <dbReference type="EMBL" id="GFS77724.1"/>
    </source>
</evidence>
<keyword evidence="1" id="KW-0695">RNA-directed DNA polymerase</keyword>
<name>A0A8X6MTV1_NEPPI</name>
<dbReference type="GO" id="GO:0003964">
    <property type="term" value="F:RNA-directed DNA polymerase activity"/>
    <property type="evidence" value="ECO:0007669"/>
    <property type="project" value="UniProtKB-KW"/>
</dbReference>
<keyword evidence="1" id="KW-0548">Nucleotidyltransferase</keyword>
<organism evidence="1 2">
    <name type="scientific">Nephila pilipes</name>
    <name type="common">Giant wood spider</name>
    <name type="synonym">Nephila maculata</name>
    <dbReference type="NCBI Taxonomy" id="299642"/>
    <lineage>
        <taxon>Eukaryota</taxon>
        <taxon>Metazoa</taxon>
        <taxon>Ecdysozoa</taxon>
        <taxon>Arthropoda</taxon>
        <taxon>Chelicerata</taxon>
        <taxon>Arachnida</taxon>
        <taxon>Araneae</taxon>
        <taxon>Araneomorphae</taxon>
        <taxon>Entelegynae</taxon>
        <taxon>Araneoidea</taxon>
        <taxon>Nephilidae</taxon>
        <taxon>Nephila</taxon>
    </lineage>
</organism>
<keyword evidence="2" id="KW-1185">Reference proteome</keyword>
<proteinExistence type="predicted"/>
<reference evidence="1" key="1">
    <citation type="submission" date="2020-08" db="EMBL/GenBank/DDBJ databases">
        <title>Multicomponent nature underlies the extraordinary mechanical properties of spider dragline silk.</title>
        <authorList>
            <person name="Kono N."/>
            <person name="Nakamura H."/>
            <person name="Mori M."/>
            <person name="Yoshida Y."/>
            <person name="Ohtoshi R."/>
            <person name="Malay A.D."/>
            <person name="Moran D.A.P."/>
            <person name="Tomita M."/>
            <person name="Numata K."/>
            <person name="Arakawa K."/>
        </authorList>
    </citation>
    <scope>NUCLEOTIDE SEQUENCE</scope>
</reference>
<dbReference type="AlphaFoldDB" id="A0A8X6MTV1"/>
<gene>
    <name evidence="1" type="primary">RTase_322</name>
    <name evidence="1" type="ORF">NPIL_227301</name>
</gene>
<comment type="caution">
    <text evidence="1">The sequence shown here is derived from an EMBL/GenBank/DDBJ whole genome shotgun (WGS) entry which is preliminary data.</text>
</comment>
<protein>
    <submittedName>
        <fullName evidence="1">Putative RNA-directed DNA polymerase from transposon BS</fullName>
    </submittedName>
</protein>
<accession>A0A8X6MTV1</accession>
<dbReference type="Proteomes" id="UP000887013">
    <property type="component" value="Unassembled WGS sequence"/>
</dbReference>
<keyword evidence="1" id="KW-0808">Transferase</keyword>
<dbReference type="EMBL" id="BMAW01002265">
    <property type="protein sequence ID" value="GFS77724.1"/>
    <property type="molecule type" value="Genomic_DNA"/>
</dbReference>